<dbReference type="EMBL" id="LR877165">
    <property type="protein sequence ID" value="CAD2221419.1"/>
    <property type="molecule type" value="Genomic_DNA"/>
</dbReference>
<organism evidence="2 3">
    <name type="scientific">Angomonas deanei</name>
    <dbReference type="NCBI Taxonomy" id="59799"/>
    <lineage>
        <taxon>Eukaryota</taxon>
        <taxon>Discoba</taxon>
        <taxon>Euglenozoa</taxon>
        <taxon>Kinetoplastea</taxon>
        <taxon>Metakinetoplastina</taxon>
        <taxon>Trypanosomatida</taxon>
        <taxon>Trypanosomatidae</taxon>
        <taxon>Strigomonadinae</taxon>
        <taxon>Angomonas</taxon>
    </lineage>
</organism>
<reference evidence="2 3" key="1">
    <citation type="submission" date="2020-08" db="EMBL/GenBank/DDBJ databases">
        <authorList>
            <person name="Newling K."/>
            <person name="Davey J."/>
            <person name="Forrester S."/>
        </authorList>
    </citation>
    <scope>NUCLEOTIDE SEQUENCE [LARGE SCALE GENOMIC DNA]</scope>
    <source>
        <strain evidence="3">Crithidia deanei Carvalho (ATCC PRA-265)</strain>
    </source>
</reference>
<feature type="region of interest" description="Disordered" evidence="1">
    <location>
        <begin position="1"/>
        <end position="45"/>
    </location>
</feature>
<evidence type="ECO:0000256" key="1">
    <source>
        <dbReference type="SAM" id="MobiDB-lite"/>
    </source>
</evidence>
<dbReference type="AlphaFoldDB" id="A0A7G2CPZ6"/>
<dbReference type="Proteomes" id="UP000515908">
    <property type="component" value="Chromosome 21"/>
</dbReference>
<sequence>MSDALRENTDASAGDSGGGGSTSLFDGVWPPPIKEKQKTEAFDETNKYSPNLVANMGYFTPLMERGPALGGSEVDENDNTLLSSAVPFRKISSESSWMSSTPRASQEFNGDLQLPLFDKLTSPASSISGTPYRTPQARKPVARMRLRNTEPAAPEIPTAPPDKLPTELKEKVGFCAKIKRTFCS</sequence>
<keyword evidence="3" id="KW-1185">Reference proteome</keyword>
<evidence type="ECO:0000313" key="2">
    <source>
        <dbReference type="EMBL" id="CAD2221419.1"/>
    </source>
</evidence>
<name>A0A7G2CPZ6_9TRYP</name>
<gene>
    <name evidence="2" type="ORF">ADEAN_000895100</name>
</gene>
<accession>A0A7G2CPZ6</accession>
<proteinExistence type="predicted"/>
<evidence type="ECO:0000313" key="3">
    <source>
        <dbReference type="Proteomes" id="UP000515908"/>
    </source>
</evidence>
<dbReference type="VEuPathDB" id="TriTrypDB:ADEAN_000895100"/>
<protein>
    <submittedName>
        <fullName evidence="2">Uncharacterized protein</fullName>
    </submittedName>
</protein>
<feature type="compositionally biased region" description="Basic and acidic residues" evidence="1">
    <location>
        <begin position="33"/>
        <end position="45"/>
    </location>
</feature>